<dbReference type="EMBL" id="VWSH01000003">
    <property type="protein sequence ID" value="KAA5533814.1"/>
    <property type="molecule type" value="Genomic_DNA"/>
</dbReference>
<accession>A0A5M6CF61</accession>
<protein>
    <recommendedName>
        <fullName evidence="4">Histidine kinase N-terminal 7TM region domain-containing protein</fullName>
    </recommendedName>
</protein>
<keyword evidence="3" id="KW-1185">Reference proteome</keyword>
<reference evidence="2 3" key="1">
    <citation type="submission" date="2019-09" db="EMBL/GenBank/DDBJ databases">
        <title>Genome sequence and assembly of Taibaiella sp.</title>
        <authorList>
            <person name="Chhetri G."/>
        </authorList>
    </citation>
    <scope>NUCLEOTIDE SEQUENCE [LARGE SCALE GENOMIC DNA]</scope>
    <source>
        <strain evidence="2 3">KVB11</strain>
    </source>
</reference>
<comment type="caution">
    <text evidence="2">The sequence shown here is derived from an EMBL/GenBank/DDBJ whole genome shotgun (WGS) entry which is preliminary data.</text>
</comment>
<evidence type="ECO:0000313" key="3">
    <source>
        <dbReference type="Proteomes" id="UP000323632"/>
    </source>
</evidence>
<evidence type="ECO:0008006" key="4">
    <source>
        <dbReference type="Google" id="ProtNLM"/>
    </source>
</evidence>
<feature type="transmembrane region" description="Helical" evidence="1">
    <location>
        <begin position="90"/>
        <end position="108"/>
    </location>
</feature>
<feature type="transmembrane region" description="Helical" evidence="1">
    <location>
        <begin position="149"/>
        <end position="170"/>
    </location>
</feature>
<evidence type="ECO:0000313" key="2">
    <source>
        <dbReference type="EMBL" id="KAA5533814.1"/>
    </source>
</evidence>
<keyword evidence="1" id="KW-1133">Transmembrane helix</keyword>
<name>A0A5M6CF61_9BACT</name>
<feature type="transmembrane region" description="Helical" evidence="1">
    <location>
        <begin position="64"/>
        <end position="83"/>
    </location>
</feature>
<feature type="transmembrane region" description="Helical" evidence="1">
    <location>
        <begin position="35"/>
        <end position="52"/>
    </location>
</feature>
<sequence length="210" mass="24692">MATFYMGVLVPATIFLPIIVALINKVYWKTTERWVFVYLIFSLFFNTLSKVLSDRRINNLPFLHLYTVLEFLLLSICFLSVISHQLFRKVVVAGMILFPLFAGINIWHSDSLYSYNMMPRSVESILIIVYGIFFLLRKFSIESKTDYDFNYFFVFGMLLYFCSSITLFSLSGFILQDTALNFFLWNMHATLVLILYIVIAVGYFKLRKRQ</sequence>
<feature type="transmembrane region" description="Helical" evidence="1">
    <location>
        <begin position="6"/>
        <end position="23"/>
    </location>
</feature>
<feature type="transmembrane region" description="Helical" evidence="1">
    <location>
        <begin position="182"/>
        <end position="204"/>
    </location>
</feature>
<proteinExistence type="predicted"/>
<feature type="transmembrane region" description="Helical" evidence="1">
    <location>
        <begin position="120"/>
        <end position="137"/>
    </location>
</feature>
<evidence type="ECO:0000256" key="1">
    <source>
        <dbReference type="SAM" id="Phobius"/>
    </source>
</evidence>
<keyword evidence="1" id="KW-0812">Transmembrane</keyword>
<keyword evidence="1" id="KW-0472">Membrane</keyword>
<dbReference type="Proteomes" id="UP000323632">
    <property type="component" value="Unassembled WGS sequence"/>
</dbReference>
<gene>
    <name evidence="2" type="ORF">F0919_14895</name>
</gene>
<dbReference type="AlphaFoldDB" id="A0A5M6CF61"/>
<organism evidence="2 3">
    <name type="scientific">Taibaiella lutea</name>
    <dbReference type="NCBI Taxonomy" id="2608001"/>
    <lineage>
        <taxon>Bacteria</taxon>
        <taxon>Pseudomonadati</taxon>
        <taxon>Bacteroidota</taxon>
        <taxon>Chitinophagia</taxon>
        <taxon>Chitinophagales</taxon>
        <taxon>Chitinophagaceae</taxon>
        <taxon>Taibaiella</taxon>
    </lineage>
</organism>
<dbReference type="RefSeq" id="WP_150033560.1">
    <property type="nucleotide sequence ID" value="NZ_VWSH01000003.1"/>
</dbReference>